<dbReference type="OrthoDB" id="7832001at2759"/>
<evidence type="ECO:0000256" key="2">
    <source>
        <dbReference type="ARBA" id="ARBA00022670"/>
    </source>
</evidence>
<dbReference type="InterPro" id="IPR036322">
    <property type="entry name" value="WD40_repeat_dom_sf"/>
</dbReference>
<evidence type="ECO:0000256" key="1">
    <source>
        <dbReference type="ARBA" id="ARBA00006247"/>
    </source>
</evidence>
<keyword evidence="4" id="KW-0378">Hydrolase</keyword>
<evidence type="ECO:0000313" key="8">
    <source>
        <dbReference type="Proteomes" id="UP001152885"/>
    </source>
</evidence>
<dbReference type="Pfam" id="PF01546">
    <property type="entry name" value="Peptidase_M20"/>
    <property type="match status" value="1"/>
</dbReference>
<feature type="domain" description="Peptidase M20 dimerisation" evidence="6">
    <location>
        <begin position="671"/>
        <end position="815"/>
    </location>
</feature>
<dbReference type="Pfam" id="PF07687">
    <property type="entry name" value="M20_dimer"/>
    <property type="match status" value="1"/>
</dbReference>
<dbReference type="SUPFAM" id="SSF53187">
    <property type="entry name" value="Zn-dependent exopeptidases"/>
    <property type="match status" value="1"/>
</dbReference>
<comment type="similarity">
    <text evidence="1">Belongs to the peptidase M20A family.</text>
</comment>
<evidence type="ECO:0000313" key="7">
    <source>
        <dbReference type="EMBL" id="CAI5757816.1"/>
    </source>
</evidence>
<dbReference type="InterPro" id="IPR015943">
    <property type="entry name" value="WD40/YVTN_repeat-like_dom_sf"/>
</dbReference>
<dbReference type="PANTHER" id="PTHR43270">
    <property type="entry name" value="BETA-ALA-HIS DIPEPTIDASE"/>
    <property type="match status" value="1"/>
</dbReference>
<dbReference type="PIRSF" id="PIRSF037237">
    <property type="entry name" value="Peptidase_WD_repeats_DUG2"/>
    <property type="match status" value="1"/>
</dbReference>
<sequence>MSQNILHEEDYILQRTKKLPINTLPSSDNLILTPTASIPIRLNSPHIPISELSLENRHHNERSTTSTPQLKSETISTGNTNFQIESPPPLTNSSSTTSNNNFMPVPFTNDLPQLLHKWTHTHSILCCISYQNLIYCGTQDGKVLIFDITTYSLRNEIIISDNQQSQSVSVLTLCLNYDGLLFVGGSDSLVRVYDQNQFTCKYIVYSLVDIGDIYSLAWNEENETLYIGAQNASILWCKLDNQINTVPNIENLPHFRYDKFFDSKGPGGIKNTLQTRHELLRKNSSNCEKTPILYQLIECNYDDIIRFAHNGYVYCLEFINSSIGDYNESSYLISGGGDGIVNIWSNKLKKIASLQNDESILSMCIYDSLLYVGLGDSNINVWDLMTLQMIRTFQCEDQEVLSLDIYNDSLYKACTGLYKMSMKSTDCIKMETEIINTTKIFTHESKTFLVAGGNKSLSLWDITDDKETEESSISTNSFKFSNDDLLIMLKKYISFKTISKYPELYLEDNRHCAQFLIRLFNNFGAYQTKLLPVKNGNPIVFAEFKKNNKNSDSHSRVLWYAHYDVVDATRHEAKEWKTDPFKLVAKEGNLYARGVSDNKGPTLASIFTVGELYNKQELNCDVVFIIEGEEECGSIGFQQVINESKNLIGEIDYIMLSNSYWLDDVTPCLNYGLRGVINASITIKSDKPDRHSGVDGGVSREPTMDMVHLLSSLMDPKTKDIKIKDFYKDVLKITKQEEELYDKIKNQLPNIDINSLQLKWRNPSLTIHKIQVSGPNNNTVIPQLVQSTISIRIVPNQDLNTIKENLINKLRKEFDELNSENHLSINIFYEADAWIGDPNNKVYQLLYKNLKKHWAMEPLFIREGGSIPSVRFLEKCFNAPAAQIPCGQSSDNAHLKDEKLRIINLFKLRSILTCTLKDL</sequence>
<dbReference type="Gene3D" id="3.40.630.10">
    <property type="entry name" value="Zn peptidases"/>
    <property type="match status" value="1"/>
</dbReference>
<evidence type="ECO:0000256" key="4">
    <source>
        <dbReference type="ARBA" id="ARBA00022801"/>
    </source>
</evidence>
<dbReference type="GO" id="GO:0006751">
    <property type="term" value="P:glutathione catabolic process"/>
    <property type="evidence" value="ECO:0007669"/>
    <property type="project" value="InterPro"/>
</dbReference>
<dbReference type="PANTHER" id="PTHR43270:SF8">
    <property type="entry name" value="DI- AND TRIPEPTIDASE DUG2-RELATED"/>
    <property type="match status" value="1"/>
</dbReference>
<protein>
    <recommendedName>
        <fullName evidence="6">Peptidase M20 dimerisation domain-containing protein</fullName>
    </recommendedName>
</protein>
<feature type="compositionally biased region" description="Polar residues" evidence="5">
    <location>
        <begin position="63"/>
        <end position="84"/>
    </location>
</feature>
<keyword evidence="3" id="KW-0479">Metal-binding</keyword>
<dbReference type="GO" id="GO:0006508">
    <property type="term" value="P:proteolysis"/>
    <property type="evidence" value="ECO:0007669"/>
    <property type="project" value="UniProtKB-KW"/>
</dbReference>
<dbReference type="SMART" id="SM00320">
    <property type="entry name" value="WD40"/>
    <property type="match status" value="6"/>
</dbReference>
<name>A0A9W4TWG2_9ASCO</name>
<keyword evidence="2" id="KW-0645">Protease</keyword>
<dbReference type="InterPro" id="IPR002933">
    <property type="entry name" value="Peptidase_M20"/>
</dbReference>
<dbReference type="GO" id="GO:0046872">
    <property type="term" value="F:metal ion binding"/>
    <property type="evidence" value="ECO:0007669"/>
    <property type="project" value="UniProtKB-KW"/>
</dbReference>
<proteinExistence type="inferred from homology"/>
<dbReference type="SUPFAM" id="SSF50978">
    <property type="entry name" value="WD40 repeat-like"/>
    <property type="match status" value="1"/>
</dbReference>
<dbReference type="InterPro" id="IPR001680">
    <property type="entry name" value="WD40_rpt"/>
</dbReference>
<accession>A0A9W4TWG2</accession>
<dbReference type="InterPro" id="IPR051458">
    <property type="entry name" value="Cyt/Met_Dipeptidase"/>
</dbReference>
<dbReference type="EMBL" id="CANTUO010000002">
    <property type="protein sequence ID" value="CAI5757816.1"/>
    <property type="molecule type" value="Genomic_DNA"/>
</dbReference>
<keyword evidence="8" id="KW-1185">Reference proteome</keyword>
<dbReference type="InterPro" id="IPR011650">
    <property type="entry name" value="Peptidase_M20_dimer"/>
</dbReference>
<reference evidence="7" key="1">
    <citation type="submission" date="2022-12" db="EMBL/GenBank/DDBJ databases">
        <authorList>
            <person name="Brejova B."/>
        </authorList>
    </citation>
    <scope>NUCLEOTIDE SEQUENCE</scope>
</reference>
<gene>
    <name evidence="7" type="ORF">CANVERA_P2328</name>
</gene>
<dbReference type="Gene3D" id="2.130.10.10">
    <property type="entry name" value="YVTN repeat-like/Quinoprotein amine dehydrogenase"/>
    <property type="match status" value="2"/>
</dbReference>
<feature type="region of interest" description="Disordered" evidence="5">
    <location>
        <begin position="55"/>
        <end position="101"/>
    </location>
</feature>
<evidence type="ECO:0000256" key="5">
    <source>
        <dbReference type="SAM" id="MobiDB-lite"/>
    </source>
</evidence>
<comment type="caution">
    <text evidence="7">The sequence shown here is derived from an EMBL/GenBank/DDBJ whole genome shotgun (WGS) entry which is preliminary data.</text>
</comment>
<dbReference type="Pfam" id="PF00400">
    <property type="entry name" value="WD40"/>
    <property type="match status" value="1"/>
</dbReference>
<dbReference type="GO" id="GO:0008233">
    <property type="term" value="F:peptidase activity"/>
    <property type="evidence" value="ECO:0007669"/>
    <property type="project" value="UniProtKB-KW"/>
</dbReference>
<dbReference type="AlphaFoldDB" id="A0A9W4TWG2"/>
<dbReference type="Gene3D" id="3.30.70.360">
    <property type="match status" value="1"/>
</dbReference>
<evidence type="ECO:0000256" key="3">
    <source>
        <dbReference type="ARBA" id="ARBA00022723"/>
    </source>
</evidence>
<feature type="compositionally biased region" description="Low complexity" evidence="5">
    <location>
        <begin position="91"/>
        <end position="101"/>
    </location>
</feature>
<evidence type="ECO:0000259" key="6">
    <source>
        <dbReference type="Pfam" id="PF07687"/>
    </source>
</evidence>
<dbReference type="InterPro" id="IPR017149">
    <property type="entry name" value="GSH_degradosome_Dug2"/>
</dbReference>
<organism evidence="7 8">
    <name type="scientific">Candida verbasci</name>
    <dbReference type="NCBI Taxonomy" id="1227364"/>
    <lineage>
        <taxon>Eukaryota</taxon>
        <taxon>Fungi</taxon>
        <taxon>Dikarya</taxon>
        <taxon>Ascomycota</taxon>
        <taxon>Saccharomycotina</taxon>
        <taxon>Pichiomycetes</taxon>
        <taxon>Debaryomycetaceae</taxon>
        <taxon>Candida/Lodderomyces clade</taxon>
        <taxon>Candida</taxon>
    </lineage>
</organism>
<dbReference type="Proteomes" id="UP001152885">
    <property type="component" value="Unassembled WGS sequence"/>
</dbReference>